<dbReference type="EMBL" id="KZ680209">
    <property type="protein sequence ID" value="PTB69017.1"/>
    <property type="molecule type" value="Genomic_DNA"/>
</dbReference>
<dbReference type="Pfam" id="PF04479">
    <property type="entry name" value="RTA1"/>
    <property type="match status" value="1"/>
</dbReference>
<dbReference type="GeneID" id="36598055"/>
<dbReference type="PANTHER" id="PTHR31465">
    <property type="entry name" value="PROTEIN RTA1-RELATED"/>
    <property type="match status" value="1"/>
</dbReference>
<evidence type="ECO:0000256" key="4">
    <source>
        <dbReference type="ARBA" id="ARBA00023136"/>
    </source>
</evidence>
<dbReference type="OrthoDB" id="4521223at2759"/>
<evidence type="ECO:0000256" key="1">
    <source>
        <dbReference type="ARBA" id="ARBA00004141"/>
    </source>
</evidence>
<dbReference type="PANTHER" id="PTHR31465:SF9">
    <property type="entry name" value="SPHINGOID LONG-CHAIN BASE TRANSPORTER RSB1"/>
    <property type="match status" value="1"/>
</dbReference>
<dbReference type="Proteomes" id="UP000241546">
    <property type="component" value="Unassembled WGS sequence"/>
</dbReference>
<evidence type="ECO:0000256" key="2">
    <source>
        <dbReference type="ARBA" id="ARBA00022692"/>
    </source>
</evidence>
<evidence type="ECO:0000313" key="7">
    <source>
        <dbReference type="Proteomes" id="UP000241546"/>
    </source>
</evidence>
<feature type="transmembrane region" description="Helical" evidence="5">
    <location>
        <begin position="220"/>
        <end position="238"/>
    </location>
</feature>
<keyword evidence="7" id="KW-1185">Reference proteome</keyword>
<accession>A0A2T4BI75</accession>
<evidence type="ECO:0000256" key="5">
    <source>
        <dbReference type="SAM" id="Phobius"/>
    </source>
</evidence>
<keyword evidence="4 5" id="KW-0472">Membrane</keyword>
<sequence>MNSTLPHGLPGTPGGFVIFGPQANCTLDLCPIDWSVYKYRPSIAANSVFIALFAIAISLHVVLGIRWRQWNFMGLMTFGCLVEIGGYAGRLVLYNNPWSFGAFMDQIVLITIGPVFYTAGIYITLSKTINFLAPDISRIKPELFYWIFIPLDIVCLILQAAGGAMSTVSSGSSQTGVDIAMAGLALQVAGLFFFSVLFVDYVARYVRTKKSTPLGQRMRIFFGFLGAAILLIFIRCIYRCYELSKGYVHSDLITDQGLFIGLEGVLIAAAVFCLCVGHPGLIFGRDQSKDLSVPTDDDTANLESKP</sequence>
<name>A0A2T4BI75_9HYPO</name>
<feature type="transmembrane region" description="Helical" evidence="5">
    <location>
        <begin position="143"/>
        <end position="167"/>
    </location>
</feature>
<feature type="transmembrane region" description="Helical" evidence="5">
    <location>
        <begin position="258"/>
        <end position="283"/>
    </location>
</feature>
<evidence type="ECO:0000256" key="3">
    <source>
        <dbReference type="ARBA" id="ARBA00022989"/>
    </source>
</evidence>
<evidence type="ECO:0000313" key="6">
    <source>
        <dbReference type="EMBL" id="PTB69017.1"/>
    </source>
</evidence>
<proteinExistence type="predicted"/>
<organism evidence="6 7">
    <name type="scientific">Trichoderma citrinoviride</name>
    <dbReference type="NCBI Taxonomy" id="58853"/>
    <lineage>
        <taxon>Eukaryota</taxon>
        <taxon>Fungi</taxon>
        <taxon>Dikarya</taxon>
        <taxon>Ascomycota</taxon>
        <taxon>Pezizomycotina</taxon>
        <taxon>Sordariomycetes</taxon>
        <taxon>Hypocreomycetidae</taxon>
        <taxon>Hypocreales</taxon>
        <taxon>Hypocreaceae</taxon>
        <taxon>Trichoderma</taxon>
    </lineage>
</organism>
<protein>
    <submittedName>
        <fullName evidence="6">RTA1-domain-containing protein</fullName>
    </submittedName>
</protein>
<dbReference type="InterPro" id="IPR007568">
    <property type="entry name" value="RTA1"/>
</dbReference>
<feature type="transmembrane region" description="Helical" evidence="5">
    <location>
        <begin position="70"/>
        <end position="88"/>
    </location>
</feature>
<reference evidence="7" key="1">
    <citation type="submission" date="2016-07" db="EMBL/GenBank/DDBJ databases">
        <title>Multiple horizontal gene transfer events from other fungi enriched the ability of initially mycotrophic Trichoderma (Ascomycota) to feed on dead plant biomass.</title>
        <authorList>
            <consortium name="DOE Joint Genome Institute"/>
            <person name="Atanasova L."/>
            <person name="Chenthamara K."/>
            <person name="Zhang J."/>
            <person name="Grujic M."/>
            <person name="Henrissat B."/>
            <person name="Kuo A."/>
            <person name="Aerts A."/>
            <person name="Salamov A."/>
            <person name="Lipzen A."/>
            <person name="Labutti K."/>
            <person name="Barry K."/>
            <person name="Miao Y."/>
            <person name="Rahimi M.J."/>
            <person name="Shen Q."/>
            <person name="Grigoriev I.V."/>
            <person name="Kubicek C.P."/>
            <person name="Druzhinina I.S."/>
        </authorList>
    </citation>
    <scope>NUCLEOTIDE SEQUENCE [LARGE SCALE GENOMIC DNA]</scope>
    <source>
        <strain evidence="7">TUCIM 6016</strain>
    </source>
</reference>
<feature type="transmembrane region" description="Helical" evidence="5">
    <location>
        <begin position="179"/>
        <end position="199"/>
    </location>
</feature>
<dbReference type="RefSeq" id="XP_024752337.1">
    <property type="nucleotide sequence ID" value="XM_024889937.1"/>
</dbReference>
<keyword evidence="2 5" id="KW-0812">Transmembrane</keyword>
<comment type="subcellular location">
    <subcellularLocation>
        <location evidence="1">Membrane</location>
        <topology evidence="1">Multi-pass membrane protein</topology>
    </subcellularLocation>
</comment>
<feature type="transmembrane region" description="Helical" evidence="5">
    <location>
        <begin position="100"/>
        <end position="123"/>
    </location>
</feature>
<dbReference type="GO" id="GO:0000324">
    <property type="term" value="C:fungal-type vacuole"/>
    <property type="evidence" value="ECO:0007669"/>
    <property type="project" value="TreeGrafter"/>
</dbReference>
<feature type="transmembrane region" description="Helical" evidence="5">
    <location>
        <begin position="43"/>
        <end position="63"/>
    </location>
</feature>
<gene>
    <name evidence="6" type="ORF">BBK36DRAFT_1113647</name>
</gene>
<dbReference type="AlphaFoldDB" id="A0A2T4BI75"/>
<dbReference type="GO" id="GO:0005886">
    <property type="term" value="C:plasma membrane"/>
    <property type="evidence" value="ECO:0007669"/>
    <property type="project" value="TreeGrafter"/>
</dbReference>
<keyword evidence="3 5" id="KW-1133">Transmembrane helix</keyword>